<protein>
    <recommendedName>
        <fullName evidence="2">Chromosomal replication initiator DnaA C-terminal domain-containing protein</fullName>
    </recommendedName>
</protein>
<dbReference type="InterPro" id="IPR010921">
    <property type="entry name" value="Trp_repressor/repl_initiator"/>
</dbReference>
<dbReference type="GO" id="GO:0006270">
    <property type="term" value="P:DNA replication initiation"/>
    <property type="evidence" value="ECO:0007669"/>
    <property type="project" value="InterPro"/>
</dbReference>
<dbReference type="AlphaFoldDB" id="A0A0F9RUF1"/>
<accession>A0A0F9RUF1</accession>
<dbReference type="SUPFAM" id="SSF48295">
    <property type="entry name" value="TrpR-like"/>
    <property type="match status" value="1"/>
</dbReference>
<gene>
    <name evidence="3" type="ORF">LCGC14_0535640</name>
</gene>
<dbReference type="GO" id="GO:0006275">
    <property type="term" value="P:regulation of DNA replication"/>
    <property type="evidence" value="ECO:0007669"/>
    <property type="project" value="InterPro"/>
</dbReference>
<sequence>MNIEALSDIGERNQPVTMGLIIGTVAAVFVVDTSALIGRGRTAEVAQARQAAMYVMSMTDKYTLAAIGGSLGGRSPATVSHGFQVIAKSIKRQITLRNKIKEVQGILSRGLDRTA</sequence>
<organism evidence="3">
    <name type="scientific">marine sediment metagenome</name>
    <dbReference type="NCBI Taxonomy" id="412755"/>
    <lineage>
        <taxon>unclassified sequences</taxon>
        <taxon>metagenomes</taxon>
        <taxon>ecological metagenomes</taxon>
    </lineage>
</organism>
<reference evidence="3" key="1">
    <citation type="journal article" date="2015" name="Nature">
        <title>Complex archaea that bridge the gap between prokaryotes and eukaryotes.</title>
        <authorList>
            <person name="Spang A."/>
            <person name="Saw J.H."/>
            <person name="Jorgensen S.L."/>
            <person name="Zaremba-Niedzwiedzka K."/>
            <person name="Martijn J."/>
            <person name="Lind A.E."/>
            <person name="van Eijk R."/>
            <person name="Schleper C."/>
            <person name="Guy L."/>
            <person name="Ettema T.J."/>
        </authorList>
    </citation>
    <scope>NUCLEOTIDE SEQUENCE</scope>
</reference>
<dbReference type="GO" id="GO:0043565">
    <property type="term" value="F:sequence-specific DNA binding"/>
    <property type="evidence" value="ECO:0007669"/>
    <property type="project" value="InterPro"/>
</dbReference>
<dbReference type="Gene3D" id="1.10.1750.10">
    <property type="match status" value="1"/>
</dbReference>
<name>A0A0F9RUF1_9ZZZZ</name>
<dbReference type="CDD" id="cd06571">
    <property type="entry name" value="Bac_DnaA_C"/>
    <property type="match status" value="1"/>
</dbReference>
<dbReference type="InterPro" id="IPR013159">
    <property type="entry name" value="DnaA_C"/>
</dbReference>
<dbReference type="SMART" id="SM00760">
    <property type="entry name" value="Bac_DnaA_C"/>
    <property type="match status" value="1"/>
</dbReference>
<dbReference type="Pfam" id="PF08299">
    <property type="entry name" value="Bac_DnaA_C"/>
    <property type="match status" value="1"/>
</dbReference>
<keyword evidence="1" id="KW-0812">Transmembrane</keyword>
<feature type="domain" description="Chromosomal replication initiator DnaA C-terminal" evidence="2">
    <location>
        <begin position="17"/>
        <end position="86"/>
    </location>
</feature>
<proteinExistence type="predicted"/>
<evidence type="ECO:0000313" key="3">
    <source>
        <dbReference type="EMBL" id="KKN60095.1"/>
    </source>
</evidence>
<feature type="transmembrane region" description="Helical" evidence="1">
    <location>
        <begin position="16"/>
        <end position="37"/>
    </location>
</feature>
<evidence type="ECO:0000259" key="2">
    <source>
        <dbReference type="SMART" id="SM00760"/>
    </source>
</evidence>
<dbReference type="GO" id="GO:0005524">
    <property type="term" value="F:ATP binding"/>
    <property type="evidence" value="ECO:0007669"/>
    <property type="project" value="InterPro"/>
</dbReference>
<comment type="caution">
    <text evidence="3">The sequence shown here is derived from an EMBL/GenBank/DDBJ whole genome shotgun (WGS) entry which is preliminary data.</text>
</comment>
<dbReference type="EMBL" id="LAZR01000705">
    <property type="protein sequence ID" value="KKN60095.1"/>
    <property type="molecule type" value="Genomic_DNA"/>
</dbReference>
<evidence type="ECO:0000256" key="1">
    <source>
        <dbReference type="SAM" id="Phobius"/>
    </source>
</evidence>
<keyword evidence="1" id="KW-1133">Transmembrane helix</keyword>
<keyword evidence="1" id="KW-0472">Membrane</keyword>